<dbReference type="Proteomes" id="UP001296943">
    <property type="component" value="Unassembled WGS sequence"/>
</dbReference>
<sequence length="318" mass="37624">MVTNLSKEFLNNHSIYHIFTGSTAYGLANKESDIDQKAFVILPANYLLTRNKEWETQTFHDPDIEFHSLKKAINLLNGQNPTVLETLFVPDRFIIKQSSEGKKLREHRHLFLSQNCFYSFGGYAKDQLMRIKNGIDKAEKKDKDIHLKHVLEQMLFQMKQKYPSLKSGIFQVKDVFRDDYEKQQVNFDIRFDNISLTEINGIVSELSTTYRNYNKKISHQSKKSEAKLFKHAMHLFRLLLMGIEVLKTGELNVYREKDRDFLLNIRNKKYEWDELFAMADDLFLQLEEAKRTSILPEKTDAEKIDQFYFKLISEHYNL</sequence>
<dbReference type="InterPro" id="IPR018775">
    <property type="entry name" value="RlaP"/>
</dbReference>
<name>A0ABS2N2N2_9BACI</name>
<comment type="caution">
    <text evidence="1">The sequence shown here is derived from an EMBL/GenBank/DDBJ whole genome shotgun (WGS) entry which is preliminary data.</text>
</comment>
<organism evidence="1 2">
    <name type="scientific">Aquibacillus albus</name>
    <dbReference type="NCBI Taxonomy" id="1168171"/>
    <lineage>
        <taxon>Bacteria</taxon>
        <taxon>Bacillati</taxon>
        <taxon>Bacillota</taxon>
        <taxon>Bacilli</taxon>
        <taxon>Bacillales</taxon>
        <taxon>Bacillaceae</taxon>
        <taxon>Aquibacillus</taxon>
    </lineage>
</organism>
<accession>A0ABS2N2N2</accession>
<gene>
    <name evidence="1" type="ORF">JOC48_002821</name>
</gene>
<dbReference type="Pfam" id="PF10127">
    <property type="entry name" value="RlaP"/>
    <property type="match status" value="2"/>
</dbReference>
<dbReference type="EMBL" id="JAFBDR010000016">
    <property type="protein sequence ID" value="MBM7572318.1"/>
    <property type="molecule type" value="Genomic_DNA"/>
</dbReference>
<evidence type="ECO:0000313" key="1">
    <source>
        <dbReference type="EMBL" id="MBM7572318.1"/>
    </source>
</evidence>
<evidence type="ECO:0000313" key="2">
    <source>
        <dbReference type="Proteomes" id="UP001296943"/>
    </source>
</evidence>
<reference evidence="1 2" key="1">
    <citation type="submission" date="2021-01" db="EMBL/GenBank/DDBJ databases">
        <title>Genomic Encyclopedia of Type Strains, Phase IV (KMG-IV): sequencing the most valuable type-strain genomes for metagenomic binning, comparative biology and taxonomic classification.</title>
        <authorList>
            <person name="Goeker M."/>
        </authorList>
    </citation>
    <scope>NUCLEOTIDE SEQUENCE [LARGE SCALE GENOMIC DNA]</scope>
    <source>
        <strain evidence="1 2">DSM 23711</strain>
    </source>
</reference>
<dbReference type="PANTHER" id="PTHR34817:SF1">
    <property type="entry name" value="NUCLEOTIDYLTRANSFERASE"/>
    <property type="match status" value="1"/>
</dbReference>
<dbReference type="RefSeq" id="WP_204500636.1">
    <property type="nucleotide sequence ID" value="NZ_JAFBDR010000016.1"/>
</dbReference>
<proteinExistence type="predicted"/>
<dbReference type="PANTHER" id="PTHR34817">
    <property type="entry name" value="NUCLEOTIDYLTRANSFERASE"/>
    <property type="match status" value="1"/>
</dbReference>
<protein>
    <submittedName>
        <fullName evidence="1">Nucleotidyltransferase</fullName>
    </submittedName>
</protein>
<keyword evidence="2" id="KW-1185">Reference proteome</keyword>